<sequence length="88" mass="9753">MPTGSRMDLLLAKAEAIRNDSNTFVITNEIRCSPLVAIDDEAGVTGRCKELDQSSYMCAKKMGLEMLIQSLDQLRPQKDVNPDLDCGY</sequence>
<proteinExistence type="predicted"/>
<comment type="caution">
    <text evidence="1">The sequence shown here is derived from an EMBL/GenBank/DDBJ whole genome shotgun (WGS) entry which is preliminary data.</text>
</comment>
<name>A0ABQ9CYB7_9PASS</name>
<keyword evidence="2" id="KW-1185">Reference proteome</keyword>
<accession>A0ABQ9CYB7</accession>
<organism evidence="1 2">
    <name type="scientific">Willisornis vidua</name>
    <name type="common">Xingu scale-backed antbird</name>
    <dbReference type="NCBI Taxonomy" id="1566151"/>
    <lineage>
        <taxon>Eukaryota</taxon>
        <taxon>Metazoa</taxon>
        <taxon>Chordata</taxon>
        <taxon>Craniata</taxon>
        <taxon>Vertebrata</taxon>
        <taxon>Euteleostomi</taxon>
        <taxon>Archelosauria</taxon>
        <taxon>Archosauria</taxon>
        <taxon>Dinosauria</taxon>
        <taxon>Saurischia</taxon>
        <taxon>Theropoda</taxon>
        <taxon>Coelurosauria</taxon>
        <taxon>Aves</taxon>
        <taxon>Neognathae</taxon>
        <taxon>Neoaves</taxon>
        <taxon>Telluraves</taxon>
        <taxon>Australaves</taxon>
        <taxon>Passeriformes</taxon>
        <taxon>Thamnophilidae</taxon>
        <taxon>Willisornis</taxon>
    </lineage>
</organism>
<evidence type="ECO:0000313" key="2">
    <source>
        <dbReference type="Proteomes" id="UP001145742"/>
    </source>
</evidence>
<reference evidence="1" key="1">
    <citation type="submission" date="2019-10" db="EMBL/GenBank/DDBJ databases">
        <authorList>
            <person name="Soares A.E.R."/>
            <person name="Aleixo A."/>
            <person name="Schneider P."/>
            <person name="Miyaki C.Y."/>
            <person name="Schneider M.P."/>
            <person name="Mello C."/>
            <person name="Vasconcelos A.T.R."/>
        </authorList>
    </citation>
    <scope>NUCLEOTIDE SEQUENCE</scope>
    <source>
        <tissue evidence="1">Muscle</tissue>
    </source>
</reference>
<protein>
    <submittedName>
        <fullName evidence="1">Uncharacterized protein</fullName>
    </submittedName>
</protein>
<gene>
    <name evidence="1" type="ORF">WISP_101706</name>
</gene>
<evidence type="ECO:0000313" key="1">
    <source>
        <dbReference type="EMBL" id="KAJ7411671.1"/>
    </source>
</evidence>
<dbReference type="Proteomes" id="UP001145742">
    <property type="component" value="Unassembled WGS sequence"/>
</dbReference>
<dbReference type="EMBL" id="WHWB01034299">
    <property type="protein sequence ID" value="KAJ7411671.1"/>
    <property type="molecule type" value="Genomic_DNA"/>
</dbReference>